<keyword evidence="6 9" id="KW-0456">Lyase</keyword>
<evidence type="ECO:0000256" key="7">
    <source>
        <dbReference type="ARBA" id="ARBA00023244"/>
    </source>
</evidence>
<dbReference type="PROSITE" id="PS00169">
    <property type="entry name" value="D_ALA_DEHYDRATASE"/>
    <property type="match status" value="1"/>
</dbReference>
<accession>A0ABU3KDG2</accession>
<evidence type="ECO:0000256" key="1">
    <source>
        <dbReference type="ARBA" id="ARBA00004694"/>
    </source>
</evidence>
<dbReference type="PIRSF" id="PIRSF001415">
    <property type="entry name" value="Porphbilin_synth"/>
    <property type="match status" value="1"/>
</dbReference>
<comment type="caution">
    <text evidence="11">The sequence shown here is derived from an EMBL/GenBank/DDBJ whole genome shotgun (WGS) entry which is preliminary data.</text>
</comment>
<dbReference type="PRINTS" id="PR00144">
    <property type="entry name" value="DALDHYDRTASE"/>
</dbReference>
<name>A0ABU3KDG2_9BACT</name>
<evidence type="ECO:0000256" key="8">
    <source>
        <dbReference type="ARBA" id="ARBA00047651"/>
    </source>
</evidence>
<dbReference type="GO" id="GO:0004655">
    <property type="term" value="F:porphobilinogen synthase activity"/>
    <property type="evidence" value="ECO:0007669"/>
    <property type="project" value="UniProtKB-EC"/>
</dbReference>
<dbReference type="Proteomes" id="UP001250932">
    <property type="component" value="Unassembled WGS sequence"/>
</dbReference>
<comment type="similarity">
    <text evidence="2 10">Belongs to the ALAD family.</text>
</comment>
<comment type="catalytic activity">
    <reaction evidence="8 9">
        <text>2 5-aminolevulinate = porphobilinogen + 2 H2O + H(+)</text>
        <dbReference type="Rhea" id="RHEA:24064"/>
        <dbReference type="ChEBI" id="CHEBI:15377"/>
        <dbReference type="ChEBI" id="CHEBI:15378"/>
        <dbReference type="ChEBI" id="CHEBI:58126"/>
        <dbReference type="ChEBI" id="CHEBI:356416"/>
        <dbReference type="EC" id="4.2.1.24"/>
    </reaction>
</comment>
<evidence type="ECO:0000256" key="5">
    <source>
        <dbReference type="ARBA" id="ARBA00023133"/>
    </source>
</evidence>
<evidence type="ECO:0000313" key="11">
    <source>
        <dbReference type="EMBL" id="MDT7044252.1"/>
    </source>
</evidence>
<dbReference type="Gene3D" id="3.20.20.70">
    <property type="entry name" value="Aldolase class I"/>
    <property type="match status" value="1"/>
</dbReference>
<dbReference type="EMBL" id="JAQOUE010000002">
    <property type="protein sequence ID" value="MDT7044252.1"/>
    <property type="molecule type" value="Genomic_DNA"/>
</dbReference>
<dbReference type="RefSeq" id="WP_313834837.1">
    <property type="nucleotide sequence ID" value="NZ_JAQOUE010000002.1"/>
</dbReference>
<keyword evidence="5" id="KW-0350">Heme biosynthesis</keyword>
<evidence type="ECO:0000256" key="10">
    <source>
        <dbReference type="RuleBase" id="RU004161"/>
    </source>
</evidence>
<dbReference type="CDD" id="cd00384">
    <property type="entry name" value="ALAD_PBGS"/>
    <property type="match status" value="1"/>
</dbReference>
<organism evidence="11 12">
    <name type="scientific">Candidatus Nitronereus thalassa</name>
    <dbReference type="NCBI Taxonomy" id="3020898"/>
    <lineage>
        <taxon>Bacteria</taxon>
        <taxon>Pseudomonadati</taxon>
        <taxon>Nitrospirota</taxon>
        <taxon>Nitrospiria</taxon>
        <taxon>Nitrospirales</taxon>
        <taxon>Nitrospiraceae</taxon>
        <taxon>Candidatus Nitronereus</taxon>
    </lineage>
</organism>
<sequence>MAFPRHRMRRLRQHESLRRLVRETHLTPNDLIYPLFVTVGKNQKTPISSMPGQYRWSIDLLVKEVAETHQLGIPAVMLFGIPDRKDARGTAAYDPKGIVQEAIRILKSQVPDLLIITDVCIDEYTDHGHCGVVQDGKILNDETLECLRQMAWTHAEAGVDMVAPSDMMDGRVGAIREELDRSGFCDMPIMSYAAKYASSLYAPFREAADSTPAFGDRRSYQMDPANAREALREVELDVEEGADIVMVKPALPYLDVIAQTRAQVSVPIAAYQVSGEYSMIKAAGQQGWIDESKVMMETLLSIKRAGADLILTYFAKEAAQILNRRYT</sequence>
<evidence type="ECO:0000256" key="2">
    <source>
        <dbReference type="ARBA" id="ARBA00008055"/>
    </source>
</evidence>
<evidence type="ECO:0000256" key="3">
    <source>
        <dbReference type="ARBA" id="ARBA00012053"/>
    </source>
</evidence>
<dbReference type="InterPro" id="IPR013785">
    <property type="entry name" value="Aldolase_TIM"/>
</dbReference>
<evidence type="ECO:0000313" key="12">
    <source>
        <dbReference type="Proteomes" id="UP001250932"/>
    </source>
</evidence>
<comment type="pathway">
    <text evidence="1">Porphyrin-containing compound metabolism; protoporphyrin-IX biosynthesis; coproporphyrinogen-III from 5-aminolevulinate: step 1/4.</text>
</comment>
<evidence type="ECO:0000256" key="6">
    <source>
        <dbReference type="ARBA" id="ARBA00023239"/>
    </source>
</evidence>
<dbReference type="Pfam" id="PF00490">
    <property type="entry name" value="ALAD"/>
    <property type="match status" value="1"/>
</dbReference>
<evidence type="ECO:0000256" key="4">
    <source>
        <dbReference type="ARBA" id="ARBA00020771"/>
    </source>
</evidence>
<dbReference type="InterPro" id="IPR001731">
    <property type="entry name" value="ALAD"/>
</dbReference>
<dbReference type="InterPro" id="IPR030656">
    <property type="entry name" value="ALAD_AS"/>
</dbReference>
<dbReference type="SUPFAM" id="SSF51569">
    <property type="entry name" value="Aldolase"/>
    <property type="match status" value="1"/>
</dbReference>
<dbReference type="NCBIfam" id="NF006762">
    <property type="entry name" value="PRK09283.1"/>
    <property type="match status" value="1"/>
</dbReference>
<dbReference type="PANTHER" id="PTHR11458:SF0">
    <property type="entry name" value="DELTA-AMINOLEVULINIC ACID DEHYDRATASE"/>
    <property type="match status" value="1"/>
</dbReference>
<keyword evidence="12" id="KW-1185">Reference proteome</keyword>
<dbReference type="SMART" id="SM01004">
    <property type="entry name" value="ALAD"/>
    <property type="match status" value="1"/>
</dbReference>
<proteinExistence type="inferred from homology"/>
<reference evidence="11 12" key="1">
    <citation type="journal article" date="2023" name="ISME J.">
        <title>Cultivation and genomic characterization of novel and ubiquitous marine nitrite-oxidizing bacteria from the Nitrospirales.</title>
        <authorList>
            <person name="Mueller A.J."/>
            <person name="Daebeler A."/>
            <person name="Herbold C.W."/>
            <person name="Kirkegaard R.H."/>
            <person name="Daims H."/>
        </authorList>
    </citation>
    <scope>NUCLEOTIDE SEQUENCE [LARGE SCALE GENOMIC DNA]</scope>
    <source>
        <strain evidence="11 12">EB</strain>
    </source>
</reference>
<dbReference type="EC" id="4.2.1.24" evidence="3 9"/>
<dbReference type="PANTHER" id="PTHR11458">
    <property type="entry name" value="DELTA-AMINOLEVULINIC ACID DEHYDRATASE"/>
    <property type="match status" value="1"/>
</dbReference>
<comment type="subunit">
    <text evidence="9">Homooctamer.</text>
</comment>
<evidence type="ECO:0000256" key="9">
    <source>
        <dbReference type="RuleBase" id="RU000515"/>
    </source>
</evidence>
<protein>
    <recommendedName>
        <fullName evidence="4 9">Delta-aminolevulinic acid dehydratase</fullName>
        <ecNumber evidence="3 9">4.2.1.24</ecNumber>
    </recommendedName>
</protein>
<keyword evidence="7 9" id="KW-0627">Porphyrin biosynthesis</keyword>
<gene>
    <name evidence="11" type="primary">hemB</name>
    <name evidence="11" type="ORF">PPG34_18015</name>
</gene>